<dbReference type="InParanoid" id="J8ZR65"/>
<evidence type="ECO:0000256" key="1">
    <source>
        <dbReference type="ARBA" id="ARBA00010364"/>
    </source>
</evidence>
<dbReference type="PANTHER" id="PTHR13420">
    <property type="entry name" value="UPF0235 PROTEIN C15ORF40"/>
    <property type="match status" value="1"/>
</dbReference>
<name>J8ZR65_EDHAE</name>
<reference evidence="3" key="2">
    <citation type="submission" date="2015-07" db="EMBL/GenBank/DDBJ databases">
        <title>Contrasting host-pathogen interactions and genome evolution in two generalist and specialist microsporidian pathogens of mosquitoes.</title>
        <authorList>
            <consortium name="The Broad Institute Genomics Platform"/>
            <consortium name="The Broad Institute Genome Sequencing Center for Infectious Disease"/>
            <person name="Cuomo C.A."/>
            <person name="Sanscrainte N.D."/>
            <person name="Goldberg J.M."/>
            <person name="Heiman D."/>
            <person name="Young S."/>
            <person name="Zeng Q."/>
            <person name="Becnel J.J."/>
            <person name="Birren B.W."/>
        </authorList>
    </citation>
    <scope>NUCLEOTIDE SEQUENCE [LARGE SCALE GENOMIC DNA]</scope>
    <source>
        <strain evidence="3">USNM 41457</strain>
    </source>
</reference>
<dbReference type="InterPro" id="IPR003746">
    <property type="entry name" value="DUF167"/>
</dbReference>
<dbReference type="AlphaFoldDB" id="J8ZR65"/>
<keyword evidence="3" id="KW-1185">Reference proteome</keyword>
<dbReference type="HAMAP" id="MF_00634">
    <property type="entry name" value="UPF0235"/>
    <property type="match status" value="1"/>
</dbReference>
<dbReference type="Gene3D" id="3.30.1200.10">
    <property type="entry name" value="YggU-like"/>
    <property type="match status" value="1"/>
</dbReference>
<dbReference type="Proteomes" id="UP000003163">
    <property type="component" value="Unassembled WGS sequence"/>
</dbReference>
<dbReference type="SUPFAM" id="SSF69786">
    <property type="entry name" value="YggU-like"/>
    <property type="match status" value="1"/>
</dbReference>
<evidence type="ECO:0000313" key="3">
    <source>
        <dbReference type="Proteomes" id="UP000003163"/>
    </source>
</evidence>
<dbReference type="OrthoDB" id="244097at2759"/>
<dbReference type="NCBIfam" id="TIGR00251">
    <property type="entry name" value="DUF167 family protein"/>
    <property type="match status" value="1"/>
</dbReference>
<accession>J8ZR65</accession>
<evidence type="ECO:0000313" key="2">
    <source>
        <dbReference type="EMBL" id="EJW02183.1"/>
    </source>
</evidence>
<comment type="similarity">
    <text evidence="1">Belongs to the UPF0235 family.</text>
</comment>
<dbReference type="HOGENOM" id="CLU_130694_5_2_1"/>
<protein>
    <submittedName>
        <fullName evidence="2">TIGR00251 family protein</fullName>
    </submittedName>
</protein>
<dbReference type="VEuPathDB" id="MicrosporidiaDB:EDEG_03379"/>
<dbReference type="PANTHER" id="PTHR13420:SF7">
    <property type="entry name" value="UPF0235 PROTEIN C15ORF40"/>
    <property type="match status" value="1"/>
</dbReference>
<comment type="caution">
    <text evidence="2">The sequence shown here is derived from an EMBL/GenBank/DDBJ whole genome shotgun (WGS) entry which is preliminary data.</text>
</comment>
<gene>
    <name evidence="2" type="ORF">EDEG_03379</name>
</gene>
<dbReference type="EMBL" id="AFBI03000085">
    <property type="protein sequence ID" value="EJW02183.1"/>
    <property type="molecule type" value="Genomic_DNA"/>
</dbReference>
<dbReference type="SMART" id="SM01152">
    <property type="entry name" value="DUF167"/>
    <property type="match status" value="1"/>
</dbReference>
<reference evidence="2 3" key="1">
    <citation type="submission" date="2011-08" db="EMBL/GenBank/DDBJ databases">
        <authorList>
            <person name="Liu Z.J."/>
            <person name="Shi F.L."/>
            <person name="Lu J.Q."/>
            <person name="Li M."/>
            <person name="Wang Z.L."/>
        </authorList>
    </citation>
    <scope>NUCLEOTIDE SEQUENCE [LARGE SCALE GENOMIC DNA]</scope>
    <source>
        <strain evidence="2 3">USNM 41457</strain>
    </source>
</reference>
<proteinExistence type="inferred from homology"/>
<dbReference type="InterPro" id="IPR036591">
    <property type="entry name" value="YggU-like_sf"/>
</dbReference>
<dbReference type="GO" id="GO:0005737">
    <property type="term" value="C:cytoplasm"/>
    <property type="evidence" value="ECO:0007669"/>
    <property type="project" value="TreeGrafter"/>
</dbReference>
<dbReference type="Pfam" id="PF02594">
    <property type="entry name" value="DUF167"/>
    <property type="match status" value="1"/>
</dbReference>
<organism evidence="2 3">
    <name type="scientific">Edhazardia aedis (strain USNM 41457)</name>
    <name type="common">Microsporidian parasite</name>
    <dbReference type="NCBI Taxonomy" id="1003232"/>
    <lineage>
        <taxon>Eukaryota</taxon>
        <taxon>Fungi</taxon>
        <taxon>Fungi incertae sedis</taxon>
        <taxon>Microsporidia</taxon>
        <taxon>Edhazardia</taxon>
    </lineage>
</organism>
<sequence length="102" mass="11960">MFYERIGENKYKIFIKIFPDARENCVCSCDNYNLTINIRAKPLNNKANTELKKFLAKLFVVNGDDIKIIYGHKEKSKCIVIENVKNPEKLFELYANYSNCNK</sequence>